<sequence>MRDGTLKSQSYWVDPYSPAKITENIVHPGNWPNWAVFGSKFTTVDPDGILMQGQRFPTPNSPLEVMVVVVWRKGSRIDSICKKIAQIVRNFDLTEQSGYFFCAGLKPTGFSWIS</sequence>
<accession>A0A2I0KWZ0</accession>
<organism evidence="1 2">
    <name type="scientific">Punica granatum</name>
    <name type="common">Pomegranate</name>
    <dbReference type="NCBI Taxonomy" id="22663"/>
    <lineage>
        <taxon>Eukaryota</taxon>
        <taxon>Viridiplantae</taxon>
        <taxon>Streptophyta</taxon>
        <taxon>Embryophyta</taxon>
        <taxon>Tracheophyta</taxon>
        <taxon>Spermatophyta</taxon>
        <taxon>Magnoliopsida</taxon>
        <taxon>eudicotyledons</taxon>
        <taxon>Gunneridae</taxon>
        <taxon>Pentapetalae</taxon>
        <taxon>rosids</taxon>
        <taxon>malvids</taxon>
        <taxon>Myrtales</taxon>
        <taxon>Lythraceae</taxon>
        <taxon>Punica</taxon>
    </lineage>
</organism>
<evidence type="ECO:0000313" key="1">
    <source>
        <dbReference type="EMBL" id="PKI72873.1"/>
    </source>
</evidence>
<dbReference type="EMBL" id="PGOL01000306">
    <property type="protein sequence ID" value="PKI72873.1"/>
    <property type="molecule type" value="Genomic_DNA"/>
</dbReference>
<name>A0A2I0KWZ0_PUNGR</name>
<comment type="caution">
    <text evidence="1">The sequence shown here is derived from an EMBL/GenBank/DDBJ whole genome shotgun (WGS) entry which is preliminary data.</text>
</comment>
<protein>
    <submittedName>
        <fullName evidence="1">Uncharacterized protein</fullName>
    </submittedName>
</protein>
<dbReference type="Proteomes" id="UP000233551">
    <property type="component" value="Unassembled WGS sequence"/>
</dbReference>
<reference evidence="1 2" key="1">
    <citation type="submission" date="2017-11" db="EMBL/GenBank/DDBJ databases">
        <title>De-novo sequencing of pomegranate (Punica granatum L.) genome.</title>
        <authorList>
            <person name="Akparov Z."/>
            <person name="Amiraslanov A."/>
            <person name="Hajiyeva S."/>
            <person name="Abbasov M."/>
            <person name="Kaur K."/>
            <person name="Hamwieh A."/>
            <person name="Solovyev V."/>
            <person name="Salamov A."/>
            <person name="Braich B."/>
            <person name="Kosarev P."/>
            <person name="Mahmoud A."/>
            <person name="Hajiyev E."/>
            <person name="Babayeva S."/>
            <person name="Izzatullayeva V."/>
            <person name="Mammadov A."/>
            <person name="Mammadov A."/>
            <person name="Sharifova S."/>
            <person name="Ojaghi J."/>
            <person name="Eynullazada K."/>
            <person name="Bayramov B."/>
            <person name="Abdulazimova A."/>
            <person name="Shahmuradov I."/>
        </authorList>
    </citation>
    <scope>NUCLEOTIDE SEQUENCE [LARGE SCALE GENOMIC DNA]</scope>
    <source>
        <strain evidence="2">cv. AG2017</strain>
        <tissue evidence="1">Leaf</tissue>
    </source>
</reference>
<proteinExistence type="predicted"/>
<keyword evidence="2" id="KW-1185">Reference proteome</keyword>
<dbReference type="AlphaFoldDB" id="A0A2I0KWZ0"/>
<evidence type="ECO:0000313" key="2">
    <source>
        <dbReference type="Proteomes" id="UP000233551"/>
    </source>
</evidence>
<gene>
    <name evidence="1" type="ORF">CRG98_006741</name>
</gene>